<feature type="compositionally biased region" description="Basic and acidic residues" evidence="1">
    <location>
        <begin position="13"/>
        <end position="26"/>
    </location>
</feature>
<evidence type="ECO:0000313" key="3">
    <source>
        <dbReference type="Proteomes" id="UP000297245"/>
    </source>
</evidence>
<dbReference type="EMBL" id="ML180192">
    <property type="protein sequence ID" value="THU78432.1"/>
    <property type="molecule type" value="Genomic_DNA"/>
</dbReference>
<organism evidence="2 3">
    <name type="scientific">Dendrothele bispora (strain CBS 962.96)</name>
    <dbReference type="NCBI Taxonomy" id="1314807"/>
    <lineage>
        <taxon>Eukaryota</taxon>
        <taxon>Fungi</taxon>
        <taxon>Dikarya</taxon>
        <taxon>Basidiomycota</taxon>
        <taxon>Agaricomycotina</taxon>
        <taxon>Agaricomycetes</taxon>
        <taxon>Agaricomycetidae</taxon>
        <taxon>Agaricales</taxon>
        <taxon>Agaricales incertae sedis</taxon>
        <taxon>Dendrothele</taxon>
    </lineage>
</organism>
<keyword evidence="3" id="KW-1185">Reference proteome</keyword>
<feature type="compositionally biased region" description="Low complexity" evidence="1">
    <location>
        <begin position="397"/>
        <end position="408"/>
    </location>
</feature>
<feature type="compositionally biased region" description="Basic and acidic residues" evidence="1">
    <location>
        <begin position="103"/>
        <end position="114"/>
    </location>
</feature>
<feature type="region of interest" description="Disordered" evidence="1">
    <location>
        <begin position="368"/>
        <end position="472"/>
    </location>
</feature>
<feature type="compositionally biased region" description="Basic and acidic residues" evidence="1">
    <location>
        <begin position="521"/>
        <end position="548"/>
    </location>
</feature>
<protein>
    <submittedName>
        <fullName evidence="2">Uncharacterized protein</fullName>
    </submittedName>
</protein>
<evidence type="ECO:0000313" key="2">
    <source>
        <dbReference type="EMBL" id="THU78432.1"/>
    </source>
</evidence>
<feature type="region of interest" description="Disordered" evidence="1">
    <location>
        <begin position="1"/>
        <end position="73"/>
    </location>
</feature>
<accession>A0A4S8KRP6</accession>
<dbReference type="OrthoDB" id="2749610at2759"/>
<feature type="compositionally biased region" description="Basic residues" evidence="1">
    <location>
        <begin position="549"/>
        <end position="559"/>
    </location>
</feature>
<sequence length="559" mass="62923">MCIPALGEDEDEGNKGNEEGEKEKEPTAVPADVPTIPAVDPVSNASSSLQDAPAGIDAPIASPAATCLPPNYPPIPYPPVDASDTCIGPSTPAVSATAAKPISKKDKGKAKETTNEDVDIEAHRRKKKGAKVERTEEENVLLARAASQQKIENWFSYAATKFKAVNKQDIKYFATQLQTASVGPAPRRLTDYKYYQKHPDHREKVDEGFREKYGETKGNWKPDLLSTHVSVARDMFDNEDEEVKEQMRRGAKEEHEKELEAWRKRSKGSVFDMSDPEEVDKRRKMLGQLFLEVMNDAAKATNTRMHLTIVGEGETENKLFVSTVQAGDPMPGPNPKQFHEWDPAGFKMSHVRSFAEYVKDCMRLERGLETKPPNQEEIDENTDFTPVPYDPTKESDAAPSASAAVASSSKKRKAPVSKSSRPSKRKRKVRDFETSEEEDYETAETEEEGDDEDEEDELTETPPSTPTLRRGRKLGEHLEWELEQLSVKDRRFKMADLADMGKDDFEREKIKARNRALQRKAGVDKATKELFAGKEKKKGKGNEKEKEKKGRGKEKRRRR</sequence>
<feature type="region of interest" description="Disordered" evidence="1">
    <location>
        <begin position="88"/>
        <end position="136"/>
    </location>
</feature>
<name>A0A4S8KRP6_DENBC</name>
<gene>
    <name evidence="2" type="ORF">K435DRAFT_876635</name>
</gene>
<reference evidence="2 3" key="1">
    <citation type="journal article" date="2019" name="Nat. Ecol. Evol.">
        <title>Megaphylogeny resolves global patterns of mushroom evolution.</title>
        <authorList>
            <person name="Varga T."/>
            <person name="Krizsan K."/>
            <person name="Foldi C."/>
            <person name="Dima B."/>
            <person name="Sanchez-Garcia M."/>
            <person name="Sanchez-Ramirez S."/>
            <person name="Szollosi G.J."/>
            <person name="Szarkandi J.G."/>
            <person name="Papp V."/>
            <person name="Albert L."/>
            <person name="Andreopoulos W."/>
            <person name="Angelini C."/>
            <person name="Antonin V."/>
            <person name="Barry K.W."/>
            <person name="Bougher N.L."/>
            <person name="Buchanan P."/>
            <person name="Buyck B."/>
            <person name="Bense V."/>
            <person name="Catcheside P."/>
            <person name="Chovatia M."/>
            <person name="Cooper J."/>
            <person name="Damon W."/>
            <person name="Desjardin D."/>
            <person name="Finy P."/>
            <person name="Geml J."/>
            <person name="Haridas S."/>
            <person name="Hughes K."/>
            <person name="Justo A."/>
            <person name="Karasinski D."/>
            <person name="Kautmanova I."/>
            <person name="Kiss B."/>
            <person name="Kocsube S."/>
            <person name="Kotiranta H."/>
            <person name="LaButti K.M."/>
            <person name="Lechner B.E."/>
            <person name="Liimatainen K."/>
            <person name="Lipzen A."/>
            <person name="Lukacs Z."/>
            <person name="Mihaltcheva S."/>
            <person name="Morgado L.N."/>
            <person name="Niskanen T."/>
            <person name="Noordeloos M.E."/>
            <person name="Ohm R.A."/>
            <person name="Ortiz-Santana B."/>
            <person name="Ovrebo C."/>
            <person name="Racz N."/>
            <person name="Riley R."/>
            <person name="Savchenko A."/>
            <person name="Shiryaev A."/>
            <person name="Soop K."/>
            <person name="Spirin V."/>
            <person name="Szebenyi C."/>
            <person name="Tomsovsky M."/>
            <person name="Tulloss R.E."/>
            <person name="Uehling J."/>
            <person name="Grigoriev I.V."/>
            <person name="Vagvolgyi C."/>
            <person name="Papp T."/>
            <person name="Martin F.M."/>
            <person name="Miettinen O."/>
            <person name="Hibbett D.S."/>
            <person name="Nagy L.G."/>
        </authorList>
    </citation>
    <scope>NUCLEOTIDE SEQUENCE [LARGE SCALE GENOMIC DNA]</scope>
    <source>
        <strain evidence="2 3">CBS 962.96</strain>
    </source>
</reference>
<feature type="region of interest" description="Disordered" evidence="1">
    <location>
        <begin position="515"/>
        <end position="559"/>
    </location>
</feature>
<feature type="compositionally biased region" description="Basic residues" evidence="1">
    <location>
        <begin position="409"/>
        <end position="429"/>
    </location>
</feature>
<evidence type="ECO:0000256" key="1">
    <source>
        <dbReference type="SAM" id="MobiDB-lite"/>
    </source>
</evidence>
<dbReference type="Proteomes" id="UP000297245">
    <property type="component" value="Unassembled WGS sequence"/>
</dbReference>
<proteinExistence type="predicted"/>
<feature type="compositionally biased region" description="Acidic residues" evidence="1">
    <location>
        <begin position="434"/>
        <end position="459"/>
    </location>
</feature>
<dbReference type="AlphaFoldDB" id="A0A4S8KRP6"/>